<keyword evidence="9" id="KW-0862">Zinc</keyword>
<dbReference type="GO" id="GO:0031624">
    <property type="term" value="F:ubiquitin conjugating enzyme binding"/>
    <property type="evidence" value="ECO:0007669"/>
    <property type="project" value="TreeGrafter"/>
</dbReference>
<evidence type="ECO:0000256" key="1">
    <source>
        <dbReference type="ARBA" id="ARBA00000900"/>
    </source>
</evidence>
<evidence type="ECO:0000313" key="12">
    <source>
        <dbReference type="EMBL" id="JAS76969.1"/>
    </source>
</evidence>
<dbReference type="AlphaFoldDB" id="A0A1B6HQL0"/>
<dbReference type="PANTHER" id="PTHR45877:SF2">
    <property type="entry name" value="E3 UBIQUITIN-PROTEIN LIGASE SINA-RELATED"/>
    <property type="match status" value="1"/>
</dbReference>
<dbReference type="SUPFAM" id="SSF49599">
    <property type="entry name" value="TRAF domain-like"/>
    <property type="match status" value="1"/>
</dbReference>
<accession>A0A1B6HQL0</accession>
<protein>
    <recommendedName>
        <fullName evidence="4">RING-type E3 ubiquitin transferase</fullName>
        <ecNumber evidence="4">2.3.2.27</ecNumber>
    </recommendedName>
</protein>
<evidence type="ECO:0000256" key="5">
    <source>
        <dbReference type="ARBA" id="ARBA00022679"/>
    </source>
</evidence>
<dbReference type="EMBL" id="GECU01030737">
    <property type="protein sequence ID" value="JAS76969.1"/>
    <property type="molecule type" value="Transcribed_RNA"/>
</dbReference>
<dbReference type="UniPathway" id="UPA00143"/>
<gene>
    <name evidence="12" type="ORF">g.47617</name>
</gene>
<dbReference type="GO" id="GO:0008270">
    <property type="term" value="F:zinc ion binding"/>
    <property type="evidence" value="ECO:0007669"/>
    <property type="project" value="UniProtKB-KW"/>
</dbReference>
<reference evidence="12" key="1">
    <citation type="submission" date="2015-11" db="EMBL/GenBank/DDBJ databases">
        <title>De novo transcriptome assembly of four potential Pierce s Disease insect vectors from Arizona vineyards.</title>
        <authorList>
            <person name="Tassone E.E."/>
        </authorList>
    </citation>
    <scope>NUCLEOTIDE SEQUENCE</scope>
</reference>
<evidence type="ECO:0000256" key="3">
    <source>
        <dbReference type="ARBA" id="ARBA00009119"/>
    </source>
</evidence>
<feature type="domain" description="SIAH-type" evidence="11">
    <location>
        <begin position="74"/>
        <end position="129"/>
    </location>
</feature>
<comment type="catalytic activity">
    <reaction evidence="1">
        <text>S-ubiquitinyl-[E2 ubiquitin-conjugating enzyme]-L-cysteine + [acceptor protein]-L-lysine = [E2 ubiquitin-conjugating enzyme]-L-cysteine + N(6)-ubiquitinyl-[acceptor protein]-L-lysine.</text>
        <dbReference type="EC" id="2.3.2.27"/>
    </reaction>
</comment>
<dbReference type="InterPro" id="IPR013010">
    <property type="entry name" value="Znf_SIAH"/>
</dbReference>
<dbReference type="Pfam" id="PF21361">
    <property type="entry name" value="Sina_ZnF"/>
    <property type="match status" value="1"/>
</dbReference>
<dbReference type="EC" id="2.3.2.27" evidence="4"/>
<dbReference type="InterPro" id="IPR013083">
    <property type="entry name" value="Znf_RING/FYVE/PHD"/>
</dbReference>
<dbReference type="Pfam" id="PF21362">
    <property type="entry name" value="Sina_RING"/>
    <property type="match status" value="1"/>
</dbReference>
<dbReference type="GO" id="GO:0043161">
    <property type="term" value="P:proteasome-mediated ubiquitin-dependent protein catabolic process"/>
    <property type="evidence" value="ECO:0007669"/>
    <property type="project" value="TreeGrafter"/>
</dbReference>
<keyword evidence="5" id="KW-0808">Transferase</keyword>
<dbReference type="Gene3D" id="3.30.40.10">
    <property type="entry name" value="Zinc/RING finger domain, C3HC4 (zinc finger)"/>
    <property type="match status" value="2"/>
</dbReference>
<sequence>MKYELLQNPKTGIRKLQKLAECPVCYDSLDVSHTLCQNGHGVCSTCRYSITVCPICAKAFVLHTPTLVNQLLECLPKLCPFTERGCPIIMFQQDHKRFCQFRPTECKMKECEWKGCVKDLVDHLEKEHNKEYLSGLTTESSPHTVLENFSVNTSTSYPIMFKGNLFWYTCVTYDGFPYNKNMEITHEVRLLQTKKPEYRYL</sequence>
<keyword evidence="6" id="KW-0479">Metal-binding</keyword>
<keyword evidence="7 10" id="KW-0863">Zinc-finger</keyword>
<dbReference type="InterPro" id="IPR004162">
    <property type="entry name" value="SINA-like_animal"/>
</dbReference>
<name>A0A1B6HQL0_9HEMI</name>
<organism evidence="12">
    <name type="scientific">Homalodisca liturata</name>
    <dbReference type="NCBI Taxonomy" id="320908"/>
    <lineage>
        <taxon>Eukaryota</taxon>
        <taxon>Metazoa</taxon>
        <taxon>Ecdysozoa</taxon>
        <taxon>Arthropoda</taxon>
        <taxon>Hexapoda</taxon>
        <taxon>Insecta</taxon>
        <taxon>Pterygota</taxon>
        <taxon>Neoptera</taxon>
        <taxon>Paraneoptera</taxon>
        <taxon>Hemiptera</taxon>
        <taxon>Auchenorrhyncha</taxon>
        <taxon>Membracoidea</taxon>
        <taxon>Cicadellidae</taxon>
        <taxon>Cicadellinae</taxon>
        <taxon>Proconiini</taxon>
        <taxon>Homalodisca</taxon>
    </lineage>
</organism>
<dbReference type="PANTHER" id="PTHR45877">
    <property type="entry name" value="E3 UBIQUITIN-PROTEIN LIGASE SIAH2"/>
    <property type="match status" value="1"/>
</dbReference>
<evidence type="ECO:0000256" key="4">
    <source>
        <dbReference type="ARBA" id="ARBA00012483"/>
    </source>
</evidence>
<evidence type="ECO:0000256" key="10">
    <source>
        <dbReference type="PROSITE-ProRule" id="PRU00455"/>
    </source>
</evidence>
<feature type="non-terminal residue" evidence="12">
    <location>
        <position position="201"/>
    </location>
</feature>
<dbReference type="GO" id="GO:0016567">
    <property type="term" value="P:protein ubiquitination"/>
    <property type="evidence" value="ECO:0007669"/>
    <property type="project" value="UniProtKB-UniPathway"/>
</dbReference>
<comment type="similarity">
    <text evidence="3">Belongs to the SINA (Seven in absentia) family.</text>
</comment>
<evidence type="ECO:0000256" key="8">
    <source>
        <dbReference type="ARBA" id="ARBA00022786"/>
    </source>
</evidence>
<dbReference type="InterPro" id="IPR049548">
    <property type="entry name" value="Sina-like_RING"/>
</dbReference>
<evidence type="ECO:0000256" key="9">
    <source>
        <dbReference type="ARBA" id="ARBA00022833"/>
    </source>
</evidence>
<comment type="pathway">
    <text evidence="2">Protein modification; protein ubiquitination.</text>
</comment>
<evidence type="ECO:0000256" key="7">
    <source>
        <dbReference type="ARBA" id="ARBA00022771"/>
    </source>
</evidence>
<evidence type="ECO:0000259" key="11">
    <source>
        <dbReference type="PROSITE" id="PS51081"/>
    </source>
</evidence>
<dbReference type="PROSITE" id="PS51081">
    <property type="entry name" value="ZF_SIAH"/>
    <property type="match status" value="1"/>
</dbReference>
<dbReference type="GO" id="GO:0061630">
    <property type="term" value="F:ubiquitin protein ligase activity"/>
    <property type="evidence" value="ECO:0007669"/>
    <property type="project" value="UniProtKB-EC"/>
</dbReference>
<dbReference type="GO" id="GO:0005737">
    <property type="term" value="C:cytoplasm"/>
    <property type="evidence" value="ECO:0007669"/>
    <property type="project" value="TreeGrafter"/>
</dbReference>
<evidence type="ECO:0000256" key="6">
    <source>
        <dbReference type="ARBA" id="ARBA00022723"/>
    </source>
</evidence>
<proteinExistence type="inferred from homology"/>
<evidence type="ECO:0000256" key="2">
    <source>
        <dbReference type="ARBA" id="ARBA00004906"/>
    </source>
</evidence>
<keyword evidence="8" id="KW-0833">Ubl conjugation pathway</keyword>